<dbReference type="Pfam" id="PF07690">
    <property type="entry name" value="MFS_1"/>
    <property type="match status" value="1"/>
</dbReference>
<organism evidence="8 9">
    <name type="scientific">Phialocephala subalpina</name>
    <dbReference type="NCBI Taxonomy" id="576137"/>
    <lineage>
        <taxon>Eukaryota</taxon>
        <taxon>Fungi</taxon>
        <taxon>Dikarya</taxon>
        <taxon>Ascomycota</taxon>
        <taxon>Pezizomycotina</taxon>
        <taxon>Leotiomycetes</taxon>
        <taxon>Helotiales</taxon>
        <taxon>Mollisiaceae</taxon>
        <taxon>Phialocephala</taxon>
        <taxon>Phialocephala fortinii species complex</taxon>
    </lineage>
</organism>
<feature type="transmembrane region" description="Helical" evidence="6">
    <location>
        <begin position="336"/>
        <end position="360"/>
    </location>
</feature>
<feature type="transmembrane region" description="Helical" evidence="6">
    <location>
        <begin position="197"/>
        <end position="216"/>
    </location>
</feature>
<name>A0A1L7X1V3_9HELO</name>
<evidence type="ECO:0000313" key="8">
    <source>
        <dbReference type="EMBL" id="CZR59006.1"/>
    </source>
</evidence>
<accession>A0A1L7X1V3</accession>
<dbReference type="InterPro" id="IPR036259">
    <property type="entry name" value="MFS_trans_sf"/>
</dbReference>
<evidence type="ECO:0000256" key="6">
    <source>
        <dbReference type="SAM" id="Phobius"/>
    </source>
</evidence>
<reference evidence="8 9" key="1">
    <citation type="submission" date="2016-03" db="EMBL/GenBank/DDBJ databases">
        <authorList>
            <person name="Ploux O."/>
        </authorList>
    </citation>
    <scope>NUCLEOTIDE SEQUENCE [LARGE SCALE GENOMIC DNA]</scope>
    <source>
        <strain evidence="8 9">UAMH 11012</strain>
    </source>
</reference>
<dbReference type="InterPro" id="IPR011701">
    <property type="entry name" value="MFS"/>
</dbReference>
<dbReference type="PROSITE" id="PS00216">
    <property type="entry name" value="SUGAR_TRANSPORT_1"/>
    <property type="match status" value="1"/>
</dbReference>
<dbReference type="GO" id="GO:0000329">
    <property type="term" value="C:fungal-type vacuole membrane"/>
    <property type="evidence" value="ECO:0007669"/>
    <property type="project" value="TreeGrafter"/>
</dbReference>
<feature type="transmembrane region" description="Helical" evidence="6">
    <location>
        <begin position="293"/>
        <end position="315"/>
    </location>
</feature>
<feature type="domain" description="Major facilitator superfamily (MFS) profile" evidence="7">
    <location>
        <begin position="71"/>
        <end position="563"/>
    </location>
</feature>
<feature type="transmembrane region" description="Helical" evidence="6">
    <location>
        <begin position="161"/>
        <end position="185"/>
    </location>
</feature>
<feature type="transmembrane region" description="Helical" evidence="6">
    <location>
        <begin position="106"/>
        <end position="124"/>
    </location>
</feature>
<keyword evidence="9" id="KW-1185">Reference proteome</keyword>
<dbReference type="SUPFAM" id="SSF103473">
    <property type="entry name" value="MFS general substrate transporter"/>
    <property type="match status" value="1"/>
</dbReference>
<protein>
    <submittedName>
        <fullName evidence="8">Related to multidrug resistance protein fnx1</fullName>
    </submittedName>
</protein>
<evidence type="ECO:0000256" key="5">
    <source>
        <dbReference type="SAM" id="MobiDB-lite"/>
    </source>
</evidence>
<evidence type="ECO:0000256" key="3">
    <source>
        <dbReference type="ARBA" id="ARBA00022989"/>
    </source>
</evidence>
<dbReference type="EMBL" id="FJOG01000013">
    <property type="protein sequence ID" value="CZR59006.1"/>
    <property type="molecule type" value="Genomic_DNA"/>
</dbReference>
<feature type="transmembrane region" description="Helical" evidence="6">
    <location>
        <begin position="265"/>
        <end position="287"/>
    </location>
</feature>
<dbReference type="OrthoDB" id="6770063at2759"/>
<keyword evidence="4 6" id="KW-0472">Membrane</keyword>
<dbReference type="PANTHER" id="PTHR23501">
    <property type="entry name" value="MAJOR FACILITATOR SUPERFAMILY"/>
    <property type="match status" value="1"/>
</dbReference>
<dbReference type="InterPro" id="IPR020846">
    <property type="entry name" value="MFS_dom"/>
</dbReference>
<dbReference type="PROSITE" id="PS50850">
    <property type="entry name" value="MFS"/>
    <property type="match status" value="1"/>
</dbReference>
<evidence type="ECO:0000313" key="9">
    <source>
        <dbReference type="Proteomes" id="UP000184330"/>
    </source>
</evidence>
<feature type="transmembrane region" description="Helical" evidence="6">
    <location>
        <begin position="431"/>
        <end position="455"/>
    </location>
</feature>
<evidence type="ECO:0000256" key="4">
    <source>
        <dbReference type="ARBA" id="ARBA00023136"/>
    </source>
</evidence>
<dbReference type="Proteomes" id="UP000184330">
    <property type="component" value="Unassembled WGS sequence"/>
</dbReference>
<feature type="transmembrane region" description="Helical" evidence="6">
    <location>
        <begin position="136"/>
        <end position="155"/>
    </location>
</feature>
<feature type="transmembrane region" description="Helical" evidence="6">
    <location>
        <begin position="372"/>
        <end position="392"/>
    </location>
</feature>
<dbReference type="Gene3D" id="1.20.1250.20">
    <property type="entry name" value="MFS general substrate transporter like domains"/>
    <property type="match status" value="1"/>
</dbReference>
<feature type="compositionally biased region" description="Polar residues" evidence="5">
    <location>
        <begin position="12"/>
        <end position="34"/>
    </location>
</feature>
<feature type="transmembrane region" description="Helical" evidence="6">
    <location>
        <begin position="467"/>
        <end position="487"/>
    </location>
</feature>
<feature type="region of interest" description="Disordered" evidence="5">
    <location>
        <begin position="1"/>
        <end position="37"/>
    </location>
</feature>
<feature type="transmembrane region" description="Helical" evidence="6">
    <location>
        <begin position="399"/>
        <end position="419"/>
    </location>
</feature>
<proteinExistence type="predicted"/>
<sequence>MADHDIERGGVNPTNSDPAIDSIQASEETSLLSENTKKLDYEATEVSTGESSLADDEASQEASEGRSPFGIISLLLIGVLIAHADSMLVLATYGTIASEFNALKEASWLTTSFSLAVCVLQPITGKLSDIYGRKNVLLISYVFFAVGCIICGIAQSMGQVILGRVVSGFGAAGMTVLVSVIITDLVPLIKVASWRSFVNVVATLGRSIGGPLGGLLTDTVGWRWSFTGQGPLLILAIILVALKLPSFSPSQEERPKGQPSKLRRIDFIGAITLSSSIVSLLGALSLGGVSFPWSHPLVIGFLISSLLLGITFAFYELKYAFEPIFPPTLVIQRDVASSYAIQFLQSAAQVGMMYSVPLYFKATQFTSNTEAGAHLFPAVLGNTLGGLLAGFIIQKTGHYRALTILASLISSSSYLLLILRWHGHTNWLESLYIVPGGFGTGIVFSSSMISSVAGVKKEDIAVATGGLYLSGSIGMMVGVAASSSVQLGTLRQLLLKGLSEFDNGKDILEEVISNVGSIKGLEDSVRKVVIESYVKSLEYSHMMSLGCTLLSTLIAISITEKPLKR</sequence>
<feature type="transmembrane region" description="Helical" evidence="6">
    <location>
        <begin position="222"/>
        <end position="244"/>
    </location>
</feature>
<evidence type="ECO:0000256" key="2">
    <source>
        <dbReference type="ARBA" id="ARBA00022692"/>
    </source>
</evidence>
<comment type="subcellular location">
    <subcellularLocation>
        <location evidence="1">Membrane</location>
        <topology evidence="1">Multi-pass membrane protein</topology>
    </subcellularLocation>
</comment>
<evidence type="ECO:0000259" key="7">
    <source>
        <dbReference type="PROSITE" id="PS50850"/>
    </source>
</evidence>
<dbReference type="Gene3D" id="1.20.1720.10">
    <property type="entry name" value="Multidrug resistance protein D"/>
    <property type="match status" value="1"/>
</dbReference>
<dbReference type="PANTHER" id="PTHR23501:SF33">
    <property type="entry name" value="MAJOR FACILITATOR SUPERFAMILY (MFS) PROFILE DOMAIN-CONTAINING PROTEIN"/>
    <property type="match status" value="1"/>
</dbReference>
<dbReference type="GO" id="GO:0015174">
    <property type="term" value="F:basic amino acid transmembrane transporter activity"/>
    <property type="evidence" value="ECO:0007669"/>
    <property type="project" value="TreeGrafter"/>
</dbReference>
<evidence type="ECO:0000256" key="1">
    <source>
        <dbReference type="ARBA" id="ARBA00004141"/>
    </source>
</evidence>
<gene>
    <name evidence="8" type="ORF">PAC_08898</name>
</gene>
<keyword evidence="3 6" id="KW-1133">Transmembrane helix</keyword>
<dbReference type="InterPro" id="IPR005829">
    <property type="entry name" value="Sugar_transporter_CS"/>
</dbReference>
<keyword evidence="2 6" id="KW-0812">Transmembrane</keyword>
<feature type="transmembrane region" description="Helical" evidence="6">
    <location>
        <begin position="539"/>
        <end position="559"/>
    </location>
</feature>
<feature type="transmembrane region" description="Helical" evidence="6">
    <location>
        <begin position="69"/>
        <end position="94"/>
    </location>
</feature>
<dbReference type="AlphaFoldDB" id="A0A1L7X1V3"/>